<keyword evidence="2" id="KW-0378">Hydrolase</keyword>
<dbReference type="EMBL" id="AZCT01000008">
    <property type="protein sequence ID" value="KRK12363.1"/>
    <property type="molecule type" value="Genomic_DNA"/>
</dbReference>
<dbReference type="eggNOG" id="COG1409">
    <property type="taxonomic scope" value="Bacteria"/>
</dbReference>
<dbReference type="Proteomes" id="UP000051984">
    <property type="component" value="Unassembled WGS sequence"/>
</dbReference>
<dbReference type="SUPFAM" id="SSF56300">
    <property type="entry name" value="Metallo-dependent phosphatases"/>
    <property type="match status" value="1"/>
</dbReference>
<gene>
    <name evidence="2" type="ORF">FD51_GL002920</name>
</gene>
<proteinExistence type="predicted"/>
<organism evidence="2 3">
    <name type="scientific">Lacticaseibacillus zeae DSM 20178 = KCTC 3804</name>
    <dbReference type="NCBI Taxonomy" id="1423816"/>
    <lineage>
        <taxon>Bacteria</taxon>
        <taxon>Bacillati</taxon>
        <taxon>Bacillota</taxon>
        <taxon>Bacilli</taxon>
        <taxon>Lactobacillales</taxon>
        <taxon>Lactobacillaceae</taxon>
        <taxon>Lacticaseibacillus</taxon>
    </lineage>
</organism>
<dbReference type="InterPro" id="IPR022302">
    <property type="entry name" value="Phosphoesterase_putative"/>
</dbReference>
<dbReference type="Gene3D" id="3.60.21.10">
    <property type="match status" value="1"/>
</dbReference>
<dbReference type="NCBIfam" id="TIGR03729">
    <property type="entry name" value="acc_ester"/>
    <property type="match status" value="1"/>
</dbReference>
<name>A0A0R1ESM5_LACZE</name>
<dbReference type="PATRIC" id="fig|1423816.3.peg.3035"/>
<dbReference type="InterPro" id="IPR029052">
    <property type="entry name" value="Metallo-depent_PP-like"/>
</dbReference>
<evidence type="ECO:0000259" key="1">
    <source>
        <dbReference type="Pfam" id="PF00149"/>
    </source>
</evidence>
<accession>A0A0R1ESM5</accession>
<reference evidence="2 3" key="1">
    <citation type="journal article" date="2015" name="Genome Announc.">
        <title>Expanding the biotechnology potential of lactobacilli through comparative genomics of 213 strains and associated genera.</title>
        <authorList>
            <person name="Sun Z."/>
            <person name="Harris H.M."/>
            <person name="McCann A."/>
            <person name="Guo C."/>
            <person name="Argimon S."/>
            <person name="Zhang W."/>
            <person name="Yang X."/>
            <person name="Jeffery I.B."/>
            <person name="Cooney J.C."/>
            <person name="Kagawa T.F."/>
            <person name="Liu W."/>
            <person name="Song Y."/>
            <person name="Salvetti E."/>
            <person name="Wrobel A."/>
            <person name="Rasinkangas P."/>
            <person name="Parkhill J."/>
            <person name="Rea M.C."/>
            <person name="O'Sullivan O."/>
            <person name="Ritari J."/>
            <person name="Douillard F.P."/>
            <person name="Paul Ross R."/>
            <person name="Yang R."/>
            <person name="Briner A.E."/>
            <person name="Felis G.E."/>
            <person name="de Vos W.M."/>
            <person name="Barrangou R."/>
            <person name="Klaenhammer T.R."/>
            <person name="Caufield P.W."/>
            <person name="Cui Y."/>
            <person name="Zhang H."/>
            <person name="O'Toole P.W."/>
        </authorList>
    </citation>
    <scope>NUCLEOTIDE SEQUENCE [LARGE SCALE GENOMIC DNA]</scope>
    <source>
        <strain evidence="2 3">DSM 20178</strain>
    </source>
</reference>
<feature type="domain" description="Calcineurin-like phosphoesterase" evidence="1">
    <location>
        <begin position="32"/>
        <end position="225"/>
    </location>
</feature>
<dbReference type="GO" id="GO:0016787">
    <property type="term" value="F:hydrolase activity"/>
    <property type="evidence" value="ECO:0007669"/>
    <property type="project" value="UniProtKB-KW"/>
</dbReference>
<dbReference type="AlphaFoldDB" id="A0A0R1ESM5"/>
<comment type="caution">
    <text evidence="2">The sequence shown here is derived from an EMBL/GenBank/DDBJ whole genome shotgun (WGS) entry which is preliminary data.</text>
</comment>
<evidence type="ECO:0000313" key="2">
    <source>
        <dbReference type="EMBL" id="KRK12363.1"/>
    </source>
</evidence>
<dbReference type="InterPro" id="IPR004843">
    <property type="entry name" value="Calcineurin-like_PHP"/>
</dbReference>
<dbReference type="Pfam" id="PF00149">
    <property type="entry name" value="Metallophos"/>
    <property type="match status" value="1"/>
</dbReference>
<dbReference type="RefSeq" id="WP_010487591.1">
    <property type="nucleotide sequence ID" value="NZ_AZCT01000008.1"/>
</dbReference>
<evidence type="ECO:0000313" key="3">
    <source>
        <dbReference type="Proteomes" id="UP000051984"/>
    </source>
</evidence>
<protein>
    <submittedName>
        <fullName evidence="2">Phosphohydrolase</fullName>
    </submittedName>
</protein>
<sequence>MVKVAISVDNHFDVNHVDGFEMLKYQAAYLVDHGYRIYVNAGDTYNDFTKTLDYYRALQRELGDQVIVRFLAGNHDMVKGASYAEIQSDVDPLYLHEKVLPIPSTNAVIIGNNGWYDYSLGQLGKTKTDAAYAQWKRAFWIDSAIDSPLSDAERMQRVLQTTQAAIDANQGRQMIYVTHFVPIRGAMVYAMDRPAWQMATALMGSAKLGELLTGRVDAVAFGHEHFRDAPKLLGKTAYYHQPLGYGLKRLFEWKSHDWLTEWRNTLVTLHVPTLAKF</sequence>